<evidence type="ECO:0000256" key="2">
    <source>
        <dbReference type="ARBA" id="ARBA00022679"/>
    </source>
</evidence>
<feature type="domain" description="4'-phosphopantetheinyl transferase" evidence="3">
    <location>
        <begin position="121"/>
        <end position="184"/>
    </location>
</feature>
<dbReference type="EMBL" id="FPBP01000008">
    <property type="protein sequence ID" value="SFU75968.1"/>
    <property type="molecule type" value="Genomic_DNA"/>
</dbReference>
<evidence type="ECO:0000313" key="5">
    <source>
        <dbReference type="Proteomes" id="UP000198693"/>
    </source>
</evidence>
<dbReference type="AlphaFoldDB" id="A0A1I7IST8"/>
<dbReference type="GO" id="GO:0005829">
    <property type="term" value="C:cytosol"/>
    <property type="evidence" value="ECO:0007669"/>
    <property type="project" value="TreeGrafter"/>
</dbReference>
<reference evidence="5" key="1">
    <citation type="submission" date="2016-10" db="EMBL/GenBank/DDBJ databases">
        <authorList>
            <person name="Varghese N."/>
            <person name="Submissions S."/>
        </authorList>
    </citation>
    <scope>NUCLEOTIDE SEQUENCE [LARGE SCALE GENOMIC DNA]</scope>
    <source>
        <strain evidence="5">CGMCC 1.6981</strain>
    </source>
</reference>
<gene>
    <name evidence="4" type="ORF">SAMN04487955_1086</name>
</gene>
<sequence length="227" mass="24750">MRPRTRWIALSDAPGLGDLGPREVDVGIASMAWPAFTPVSQVNHPPQRRVQPVGPYGFKTSHWAIRELLSQQAQGRIPPERWELTRSSQGKPEVAGPEPGYQVSIAYAGDICAVAVTKHRPVGIDVEALAYRVDDDMPTHLLSHHETRLVRHDPGMFMTIWTLKEALAKENGEGLMGDATAIDTATYALAPAGIMKDRPDGGAVFHDGFRLGDSDYALALTLGPRRG</sequence>
<dbReference type="PANTHER" id="PTHR12215:SF10">
    <property type="entry name" value="L-AMINOADIPATE-SEMIALDEHYDE DEHYDROGENASE-PHOSPHOPANTETHEINYL TRANSFERASE"/>
    <property type="match status" value="1"/>
</dbReference>
<evidence type="ECO:0000256" key="1">
    <source>
        <dbReference type="ARBA" id="ARBA00010990"/>
    </source>
</evidence>
<dbReference type="InterPro" id="IPR050559">
    <property type="entry name" value="P-Pant_transferase_sf"/>
</dbReference>
<comment type="similarity">
    <text evidence="1">Belongs to the P-Pant transferase superfamily. Gsp/Sfp/HetI/AcpT family.</text>
</comment>
<name>A0A1I7IST8_9GAMM</name>
<dbReference type="Pfam" id="PF01648">
    <property type="entry name" value="ACPS"/>
    <property type="match status" value="1"/>
</dbReference>
<dbReference type="Gene3D" id="3.90.470.20">
    <property type="entry name" value="4'-phosphopantetheinyl transferase domain"/>
    <property type="match status" value="1"/>
</dbReference>
<dbReference type="InterPro" id="IPR037143">
    <property type="entry name" value="4-PPantetheinyl_Trfase_dom_sf"/>
</dbReference>
<dbReference type="InterPro" id="IPR008278">
    <property type="entry name" value="4-PPantetheinyl_Trfase_dom"/>
</dbReference>
<dbReference type="GO" id="GO:0019878">
    <property type="term" value="P:lysine biosynthetic process via aminoadipic acid"/>
    <property type="evidence" value="ECO:0007669"/>
    <property type="project" value="TreeGrafter"/>
</dbReference>
<dbReference type="SUPFAM" id="SSF56214">
    <property type="entry name" value="4'-phosphopantetheinyl transferase"/>
    <property type="match status" value="2"/>
</dbReference>
<dbReference type="STRING" id="463301.SAMN04487955_1086"/>
<dbReference type="RefSeq" id="WP_089796021.1">
    <property type="nucleotide sequence ID" value="NZ_FPBP01000008.1"/>
</dbReference>
<dbReference type="OrthoDB" id="6905243at2"/>
<keyword evidence="2 4" id="KW-0808">Transferase</keyword>
<dbReference type="GO" id="GO:0008897">
    <property type="term" value="F:holo-[acyl-carrier-protein] synthase activity"/>
    <property type="evidence" value="ECO:0007669"/>
    <property type="project" value="InterPro"/>
</dbReference>
<protein>
    <submittedName>
        <fullName evidence="4">4'-phosphopantetheinyl transferase superfamily protein</fullName>
    </submittedName>
</protein>
<dbReference type="GO" id="GO:0000287">
    <property type="term" value="F:magnesium ion binding"/>
    <property type="evidence" value="ECO:0007669"/>
    <property type="project" value="InterPro"/>
</dbReference>
<keyword evidence="5" id="KW-1185">Reference proteome</keyword>
<organism evidence="4 5">
    <name type="scientific">Halomonas korlensis</name>
    <dbReference type="NCBI Taxonomy" id="463301"/>
    <lineage>
        <taxon>Bacteria</taxon>
        <taxon>Pseudomonadati</taxon>
        <taxon>Pseudomonadota</taxon>
        <taxon>Gammaproteobacteria</taxon>
        <taxon>Oceanospirillales</taxon>
        <taxon>Halomonadaceae</taxon>
        <taxon>Halomonas</taxon>
    </lineage>
</organism>
<accession>A0A1I7IST8</accession>
<evidence type="ECO:0000259" key="3">
    <source>
        <dbReference type="Pfam" id="PF01648"/>
    </source>
</evidence>
<dbReference type="PANTHER" id="PTHR12215">
    <property type="entry name" value="PHOSPHOPANTETHEINE TRANSFERASE"/>
    <property type="match status" value="1"/>
</dbReference>
<proteinExistence type="inferred from homology"/>
<evidence type="ECO:0000313" key="4">
    <source>
        <dbReference type="EMBL" id="SFU75968.1"/>
    </source>
</evidence>
<dbReference type="Proteomes" id="UP000198693">
    <property type="component" value="Unassembled WGS sequence"/>
</dbReference>